<evidence type="ECO:0000256" key="4">
    <source>
        <dbReference type="ARBA" id="ARBA00022722"/>
    </source>
</evidence>
<dbReference type="Pfam" id="PF13359">
    <property type="entry name" value="DDE_Tnp_4"/>
    <property type="match status" value="1"/>
</dbReference>
<evidence type="ECO:0000256" key="3">
    <source>
        <dbReference type="ARBA" id="ARBA00006958"/>
    </source>
</evidence>
<dbReference type="GO" id="GO:0005634">
    <property type="term" value="C:nucleus"/>
    <property type="evidence" value="ECO:0007669"/>
    <property type="project" value="UniProtKB-SubCell"/>
</dbReference>
<dbReference type="GO" id="GO:0046872">
    <property type="term" value="F:metal ion binding"/>
    <property type="evidence" value="ECO:0007669"/>
    <property type="project" value="UniProtKB-KW"/>
</dbReference>
<evidence type="ECO:0000313" key="9">
    <source>
        <dbReference type="EMBL" id="GFP94726.1"/>
    </source>
</evidence>
<comment type="caution">
    <text evidence="9">The sequence shown here is derived from an EMBL/GenBank/DDBJ whole genome shotgun (WGS) entry which is preliminary data.</text>
</comment>
<keyword evidence="4" id="KW-0540">Nuclease</keyword>
<dbReference type="Proteomes" id="UP000653305">
    <property type="component" value="Unassembled WGS sequence"/>
</dbReference>
<dbReference type="GO" id="GO:0004518">
    <property type="term" value="F:nuclease activity"/>
    <property type="evidence" value="ECO:0007669"/>
    <property type="project" value="UniProtKB-KW"/>
</dbReference>
<protein>
    <recommendedName>
        <fullName evidence="8">DDE Tnp4 domain-containing protein</fullName>
    </recommendedName>
</protein>
<evidence type="ECO:0000256" key="7">
    <source>
        <dbReference type="ARBA" id="ARBA00023242"/>
    </source>
</evidence>
<organism evidence="9 10">
    <name type="scientific">Phtheirospermum japonicum</name>
    <dbReference type="NCBI Taxonomy" id="374723"/>
    <lineage>
        <taxon>Eukaryota</taxon>
        <taxon>Viridiplantae</taxon>
        <taxon>Streptophyta</taxon>
        <taxon>Embryophyta</taxon>
        <taxon>Tracheophyta</taxon>
        <taxon>Spermatophyta</taxon>
        <taxon>Magnoliopsida</taxon>
        <taxon>eudicotyledons</taxon>
        <taxon>Gunneridae</taxon>
        <taxon>Pentapetalae</taxon>
        <taxon>asterids</taxon>
        <taxon>lamiids</taxon>
        <taxon>Lamiales</taxon>
        <taxon>Orobanchaceae</taxon>
        <taxon>Orobanchaceae incertae sedis</taxon>
        <taxon>Phtheirospermum</taxon>
    </lineage>
</organism>
<feature type="non-terminal residue" evidence="9">
    <location>
        <position position="1"/>
    </location>
</feature>
<dbReference type="PANTHER" id="PTHR22930:SF281">
    <property type="entry name" value="NUCLEASE"/>
    <property type="match status" value="1"/>
</dbReference>
<name>A0A830C6G4_9LAMI</name>
<evidence type="ECO:0000256" key="5">
    <source>
        <dbReference type="ARBA" id="ARBA00022723"/>
    </source>
</evidence>
<comment type="subcellular location">
    <subcellularLocation>
        <location evidence="2">Nucleus</location>
    </subcellularLocation>
</comment>
<evidence type="ECO:0000256" key="2">
    <source>
        <dbReference type="ARBA" id="ARBA00004123"/>
    </source>
</evidence>
<dbReference type="GO" id="GO:0016787">
    <property type="term" value="F:hydrolase activity"/>
    <property type="evidence" value="ECO:0007669"/>
    <property type="project" value="UniProtKB-KW"/>
</dbReference>
<dbReference type="PANTHER" id="PTHR22930">
    <property type="match status" value="1"/>
</dbReference>
<reference evidence="9" key="1">
    <citation type="submission" date="2020-07" db="EMBL/GenBank/DDBJ databases">
        <title>Ethylene signaling mediates host invasion by parasitic plants.</title>
        <authorList>
            <person name="Yoshida S."/>
        </authorList>
    </citation>
    <scope>NUCLEOTIDE SEQUENCE</scope>
    <source>
        <strain evidence="9">Okayama</strain>
    </source>
</reference>
<keyword evidence="7" id="KW-0539">Nucleus</keyword>
<gene>
    <name evidence="9" type="ORF">PHJA_001617000</name>
</gene>
<dbReference type="EMBL" id="BMAC01000361">
    <property type="protein sequence ID" value="GFP94726.1"/>
    <property type="molecule type" value="Genomic_DNA"/>
</dbReference>
<dbReference type="InterPro" id="IPR027806">
    <property type="entry name" value="HARBI1_dom"/>
</dbReference>
<dbReference type="AlphaFoldDB" id="A0A830C6G4"/>
<sequence>PYRGVRYHLDEWGAGRGAPQNFKELFNLRHAKARNVVERAFELLKIQWAILRSCSYFSIKTQNRIIMACCLLHNFIRTTMANDPMQDEVAEDHTEHNHLPDDGSYVDQVDTSMEWNQWRDEIAQSMFNEWRSNR</sequence>
<keyword evidence="10" id="KW-1185">Reference proteome</keyword>
<keyword evidence="6" id="KW-0378">Hydrolase</keyword>
<comment type="similarity">
    <text evidence="3">Belongs to the HARBI1 family.</text>
</comment>
<keyword evidence="5" id="KW-0479">Metal-binding</keyword>
<evidence type="ECO:0000259" key="8">
    <source>
        <dbReference type="Pfam" id="PF13359"/>
    </source>
</evidence>
<proteinExistence type="inferred from homology"/>
<evidence type="ECO:0000313" key="10">
    <source>
        <dbReference type="Proteomes" id="UP000653305"/>
    </source>
</evidence>
<dbReference type="InterPro" id="IPR045249">
    <property type="entry name" value="HARBI1-like"/>
</dbReference>
<evidence type="ECO:0000256" key="1">
    <source>
        <dbReference type="ARBA" id="ARBA00001968"/>
    </source>
</evidence>
<dbReference type="OrthoDB" id="909720at2759"/>
<feature type="domain" description="DDE Tnp4" evidence="8">
    <location>
        <begin position="20"/>
        <end position="74"/>
    </location>
</feature>
<evidence type="ECO:0000256" key="6">
    <source>
        <dbReference type="ARBA" id="ARBA00022801"/>
    </source>
</evidence>
<accession>A0A830C6G4</accession>
<comment type="cofactor">
    <cofactor evidence="1">
        <name>a divalent metal cation</name>
        <dbReference type="ChEBI" id="CHEBI:60240"/>
    </cofactor>
</comment>